<dbReference type="Proteomes" id="UP000006514">
    <property type="component" value="Unassembled WGS sequence"/>
</dbReference>
<dbReference type="InParanoid" id="J0LES2"/>
<proteinExistence type="predicted"/>
<sequence>MSSLTTTSPTEPSHAAAPITCFAQRLLERVLDPLPLEDQTTLRLFWHEGWQSDRAYVAPHGRPLSLQTLESHLQSVAQEGTTALLWLDFGTSETSDSDVAQILRALATRMRHVQELALVGVRPIDHGLLDLVLGADAAATAALILRVPILGDPAPRVLFREWPLTHLWASPRLVRLWWQRDRSTSLHGVATFATFCQPNDPLTRFEDLAFVFDLRCAVIDCRSVSVKVPTGVISPPRFKALTLLHGGDNTSIRSVVSMLRRVELAPPESLTVYKVTPRLLEILCYDMDAPTDVFLLSTGLADLRRLELRWRESGRSMTFPQLPLSVLHGVLDSDGVRSAHSLTTCTLIRRPDFVRLAGQGPLAAESLTLIALDEASESALAGDDPVDLLRDHSLHSLSCPRLLDLCVTSRTPHATLPPPTHAPRVFGSDIYAFATRSRGHAHRLRRLHLQEVDVHDPDARAVSPSPQLQQWHGEGERVQTESQKAVGHGVSSVKGSRRGGGHGAEDKRPGLLEVLRPGIAGSGLMREFYFCKLFC</sequence>
<evidence type="ECO:0000313" key="3">
    <source>
        <dbReference type="Proteomes" id="UP000006514"/>
    </source>
</evidence>
<evidence type="ECO:0000256" key="1">
    <source>
        <dbReference type="SAM" id="MobiDB-lite"/>
    </source>
</evidence>
<dbReference type="EMBL" id="JH687892">
    <property type="protein sequence ID" value="EJD35399.1"/>
    <property type="molecule type" value="Genomic_DNA"/>
</dbReference>
<gene>
    <name evidence="2" type="ORF">AURDEDRAFT_130662</name>
</gene>
<reference evidence="3" key="1">
    <citation type="journal article" date="2012" name="Science">
        <title>The Paleozoic origin of enzymatic lignin decomposition reconstructed from 31 fungal genomes.</title>
        <authorList>
            <person name="Floudas D."/>
            <person name="Binder M."/>
            <person name="Riley R."/>
            <person name="Barry K."/>
            <person name="Blanchette R.A."/>
            <person name="Henrissat B."/>
            <person name="Martinez A.T."/>
            <person name="Otillar R."/>
            <person name="Spatafora J.W."/>
            <person name="Yadav J.S."/>
            <person name="Aerts A."/>
            <person name="Benoit I."/>
            <person name="Boyd A."/>
            <person name="Carlson A."/>
            <person name="Copeland A."/>
            <person name="Coutinho P.M."/>
            <person name="de Vries R.P."/>
            <person name="Ferreira P."/>
            <person name="Findley K."/>
            <person name="Foster B."/>
            <person name="Gaskell J."/>
            <person name="Glotzer D."/>
            <person name="Gorecki P."/>
            <person name="Heitman J."/>
            <person name="Hesse C."/>
            <person name="Hori C."/>
            <person name="Igarashi K."/>
            <person name="Jurgens J.A."/>
            <person name="Kallen N."/>
            <person name="Kersten P."/>
            <person name="Kohler A."/>
            <person name="Kuees U."/>
            <person name="Kumar T.K.A."/>
            <person name="Kuo A."/>
            <person name="LaButti K."/>
            <person name="Larrondo L.F."/>
            <person name="Lindquist E."/>
            <person name="Ling A."/>
            <person name="Lombard V."/>
            <person name="Lucas S."/>
            <person name="Lundell T."/>
            <person name="Martin R."/>
            <person name="McLaughlin D.J."/>
            <person name="Morgenstern I."/>
            <person name="Morin E."/>
            <person name="Murat C."/>
            <person name="Nagy L.G."/>
            <person name="Nolan M."/>
            <person name="Ohm R.A."/>
            <person name="Patyshakuliyeva A."/>
            <person name="Rokas A."/>
            <person name="Ruiz-Duenas F.J."/>
            <person name="Sabat G."/>
            <person name="Salamov A."/>
            <person name="Samejima M."/>
            <person name="Schmutz J."/>
            <person name="Slot J.C."/>
            <person name="St John F."/>
            <person name="Stenlid J."/>
            <person name="Sun H."/>
            <person name="Sun S."/>
            <person name="Syed K."/>
            <person name="Tsang A."/>
            <person name="Wiebenga A."/>
            <person name="Young D."/>
            <person name="Pisabarro A."/>
            <person name="Eastwood D.C."/>
            <person name="Martin F."/>
            <person name="Cullen D."/>
            <person name="Grigoriev I.V."/>
            <person name="Hibbett D.S."/>
        </authorList>
    </citation>
    <scope>NUCLEOTIDE SEQUENCE [LARGE SCALE GENOMIC DNA]</scope>
    <source>
        <strain evidence="3">TFB10046</strain>
    </source>
</reference>
<dbReference type="KEGG" id="adl:AURDEDRAFT_130662"/>
<keyword evidence="3" id="KW-1185">Reference proteome</keyword>
<organism evidence="2 3">
    <name type="scientific">Auricularia subglabra (strain TFB-10046 / SS5)</name>
    <name type="common">White-rot fungus</name>
    <name type="synonym">Auricularia delicata (strain TFB10046)</name>
    <dbReference type="NCBI Taxonomy" id="717982"/>
    <lineage>
        <taxon>Eukaryota</taxon>
        <taxon>Fungi</taxon>
        <taxon>Dikarya</taxon>
        <taxon>Basidiomycota</taxon>
        <taxon>Agaricomycotina</taxon>
        <taxon>Agaricomycetes</taxon>
        <taxon>Auriculariales</taxon>
        <taxon>Auriculariaceae</taxon>
        <taxon>Auricularia</taxon>
    </lineage>
</organism>
<dbReference type="AlphaFoldDB" id="J0LES2"/>
<accession>J0LES2</accession>
<feature type="region of interest" description="Disordered" evidence="1">
    <location>
        <begin position="458"/>
        <end position="509"/>
    </location>
</feature>
<evidence type="ECO:0000313" key="2">
    <source>
        <dbReference type="EMBL" id="EJD35399.1"/>
    </source>
</evidence>
<feature type="compositionally biased region" description="Low complexity" evidence="1">
    <location>
        <begin position="484"/>
        <end position="494"/>
    </location>
</feature>
<protein>
    <submittedName>
        <fullName evidence="2">Uncharacterized protein</fullName>
    </submittedName>
</protein>
<name>J0LES2_AURST</name>